<name>A4U4Q3_9PROT</name>
<evidence type="ECO:0000313" key="2">
    <source>
        <dbReference type="EMBL" id="CAM77860.1"/>
    </source>
</evidence>
<dbReference type="PANTHER" id="PTHR37936">
    <property type="entry name" value="TRANSPOSASE INSC FOR INSERTION ELEMENT IS2A-RELATED"/>
    <property type="match status" value="1"/>
</dbReference>
<comment type="similarity">
    <text evidence="1">Belongs to the transposase 8 family.</text>
</comment>
<dbReference type="Gene3D" id="1.10.10.10">
    <property type="entry name" value="Winged helix-like DNA-binding domain superfamily/Winged helix DNA-binding domain"/>
    <property type="match status" value="1"/>
</dbReference>
<dbReference type="GO" id="GO:0004803">
    <property type="term" value="F:transposase activity"/>
    <property type="evidence" value="ECO:0007669"/>
    <property type="project" value="InterPro"/>
</dbReference>
<dbReference type="GO" id="GO:0043565">
    <property type="term" value="F:sequence-specific DNA binding"/>
    <property type="evidence" value="ECO:0007669"/>
    <property type="project" value="InterPro"/>
</dbReference>
<dbReference type="InterPro" id="IPR002514">
    <property type="entry name" value="Transposase_8"/>
</dbReference>
<dbReference type="InterPro" id="IPR036388">
    <property type="entry name" value="WH-like_DNA-bd_sf"/>
</dbReference>
<dbReference type="GO" id="GO:0006313">
    <property type="term" value="P:DNA transposition"/>
    <property type="evidence" value="ECO:0007669"/>
    <property type="project" value="InterPro"/>
</dbReference>
<dbReference type="Pfam" id="PF01527">
    <property type="entry name" value="HTH_Tnp_1"/>
    <property type="match status" value="1"/>
</dbReference>
<evidence type="ECO:0000256" key="1">
    <source>
        <dbReference type="ARBA" id="ARBA00009964"/>
    </source>
</evidence>
<gene>
    <name evidence="2" type="primary">tnpA</name>
    <name evidence="2" type="ORF">MGR_3928</name>
</gene>
<proteinExistence type="inferred from homology"/>
<accession>A4U4Q3</accession>
<dbReference type="AlphaFoldDB" id="A4U4Q3"/>
<dbReference type="SUPFAM" id="SSF48295">
    <property type="entry name" value="TrpR-like"/>
    <property type="match status" value="1"/>
</dbReference>
<dbReference type="EMBL" id="CU459003">
    <property type="protein sequence ID" value="CAM77860.1"/>
    <property type="molecule type" value="Genomic_DNA"/>
</dbReference>
<reference evidence="2" key="1">
    <citation type="journal article" date="2007" name="J. Bacteriol.">
        <title>Comparative genome analysis of four magnetotactic bacteria reveals a complex set of group-specific genes implicated in magnetosome biomineralization and function.</title>
        <authorList>
            <person name="Richter M."/>
            <person name="Kube M."/>
            <person name="Bazylinski D.A."/>
            <person name="Lombardot T."/>
            <person name="Gloeckner F.O."/>
            <person name="Reinhardt R."/>
            <person name="Schueler D."/>
        </authorList>
    </citation>
    <scope>NUCLEOTIDE SEQUENCE</scope>
    <source>
        <strain evidence="2">MSR-1</strain>
    </source>
</reference>
<sequence length="139" mass="15490">MTTTMSLPKSEILTSPERRRRWSAAEKLAMVAETSEPGMSVSLVARRHGVAPSQLFAWRRLATQGALTATQADEEVVPASEYRSLQSQIRELQRLLGKKTLESEILKEALEVATGSKKHLLRSLSLFQPPVVPCPFCWT</sequence>
<dbReference type="InterPro" id="IPR010921">
    <property type="entry name" value="Trp_repressor/repl_initiator"/>
</dbReference>
<organism evidence="2">
    <name type="scientific">Magnetospirillum gryphiswaldense</name>
    <dbReference type="NCBI Taxonomy" id="55518"/>
    <lineage>
        <taxon>Bacteria</taxon>
        <taxon>Pseudomonadati</taxon>
        <taxon>Pseudomonadota</taxon>
        <taxon>Alphaproteobacteria</taxon>
        <taxon>Rhodospirillales</taxon>
        <taxon>Rhodospirillaceae</taxon>
        <taxon>Magnetospirillum</taxon>
    </lineage>
</organism>
<protein>
    <submittedName>
        <fullName evidence="2">Transposase, subunit</fullName>
    </submittedName>
</protein>
<dbReference type="PANTHER" id="PTHR37936:SF3">
    <property type="entry name" value="TRANSPOSASE INSC FOR INSERTION ELEMENT IS2A-RELATED"/>
    <property type="match status" value="1"/>
</dbReference>